<sequence length="889" mass="101347">MQTYDGYNVPVKRNTSPSKQSYGTQVNFDKGLLNIDTNNSKINTMDKKIQCKSTNAESNLVDGNNEFDNNLKKCQSPVVIISVYPNQESPDNVLIIKNPLNGNNVKSSPQTVIMNNESTKQSWFVRSPKLESKKINSIVGRSRTPSPPANSRLQRKENKTFETKLGFMNVKRQEFDENANSKTNRVKRQGRLNKTTTPSKMTQINTIDKFRNKIGNSKKILRLNSTKTKETNTEHILTKKALIESYTRQIIKANEKKTRNDNLNNNESRVAVNIDAENEYYDVLFQQGTFTTDLRVKKTLKGVGTQSYDNDVLLNSMENLFLTQSEKEPRKRSLSRTLYGDDVDDIPTLDKTTSVLNIRDSLEICHRREDRTSQGLKSPMTRHRKNNTKERFASTKHYKGDNCCISDPIKRDKEIRKLLGIDKYTQSVSPPAPPSGVEVPFQIFYRRQCEKSLLTGLSLVDVTSCACCDQKYLNEIEHMQEKQKTNYKKQTEQGNPNINVESNESNETNPTNKIKPNGPYTENKKDLVKIPIRIKKSIIEQPSIYQQMILNRNIQVFLQVEQFTKKKPITLSRKQYDKVKKTIEHTISKKISHRKQCICKFSFVSVGDVRKKFKHKNGLLNAKETQTKHVNNKKVTKIESSKKENIKARTENLRRKAKSVGNERKMLIDNVKSRNILKTKDENKNTLVLFSKETKATDISENASTKHVLSSVEIRYASMAYVKEVACSSSNITVRSTPVSLSERKSRSLLTIFQGHRKSPTPNLGTSACSLYSDVAEQYLEQKSVKNGIEGDTKQKKTLLRRLMSCLVLRTNKASEAEIICPPVPRASSLSSAIDSYHISTSFAAIEINSSIYDTSASFYTNHSIFPINNKRKRSFLSSVRGFLTNRKS</sequence>
<dbReference type="RefSeq" id="XP_052752042.1">
    <property type="nucleotide sequence ID" value="XM_052896082.1"/>
</dbReference>
<feature type="compositionally biased region" description="Polar residues" evidence="1">
    <location>
        <begin position="13"/>
        <end position="23"/>
    </location>
</feature>
<feature type="region of interest" description="Disordered" evidence="1">
    <location>
        <begin position="484"/>
        <end position="522"/>
    </location>
</feature>
<evidence type="ECO:0000313" key="3">
    <source>
        <dbReference type="RefSeq" id="XP_052752042.1"/>
    </source>
</evidence>
<gene>
    <name evidence="3" type="primary">LOC116412879</name>
</gene>
<dbReference type="Proteomes" id="UP001652740">
    <property type="component" value="Unplaced"/>
</dbReference>
<dbReference type="GeneID" id="116412879"/>
<evidence type="ECO:0000256" key="1">
    <source>
        <dbReference type="SAM" id="MobiDB-lite"/>
    </source>
</evidence>
<reference evidence="3" key="1">
    <citation type="submission" date="2025-08" db="UniProtKB">
        <authorList>
            <consortium name="RefSeq"/>
        </authorList>
    </citation>
    <scope>IDENTIFICATION</scope>
    <source>
        <tissue evidence="3">Whole larvae</tissue>
    </source>
</reference>
<organism evidence="2 3">
    <name type="scientific">Galleria mellonella</name>
    <name type="common">Greater wax moth</name>
    <dbReference type="NCBI Taxonomy" id="7137"/>
    <lineage>
        <taxon>Eukaryota</taxon>
        <taxon>Metazoa</taxon>
        <taxon>Ecdysozoa</taxon>
        <taxon>Arthropoda</taxon>
        <taxon>Hexapoda</taxon>
        <taxon>Insecta</taxon>
        <taxon>Pterygota</taxon>
        <taxon>Neoptera</taxon>
        <taxon>Endopterygota</taxon>
        <taxon>Lepidoptera</taxon>
        <taxon>Glossata</taxon>
        <taxon>Ditrysia</taxon>
        <taxon>Pyraloidea</taxon>
        <taxon>Pyralidae</taxon>
        <taxon>Galleriinae</taxon>
        <taxon>Galleria</taxon>
    </lineage>
</organism>
<accession>A0ABM3MKY6</accession>
<keyword evidence="2" id="KW-1185">Reference proteome</keyword>
<evidence type="ECO:0000313" key="2">
    <source>
        <dbReference type="Proteomes" id="UP001652740"/>
    </source>
</evidence>
<feature type="region of interest" description="Disordered" evidence="1">
    <location>
        <begin position="1"/>
        <end position="23"/>
    </location>
</feature>
<feature type="compositionally biased region" description="Low complexity" evidence="1">
    <location>
        <begin position="495"/>
        <end position="512"/>
    </location>
</feature>
<proteinExistence type="predicted"/>
<protein>
    <submittedName>
        <fullName evidence="3">Uncharacterized protein LOC116412879</fullName>
    </submittedName>
</protein>
<name>A0ABM3MKY6_GALME</name>